<dbReference type="AlphaFoldDB" id="A0A914NQ54"/>
<protein>
    <submittedName>
        <fullName evidence="2">Uncharacterized protein</fullName>
    </submittedName>
</protein>
<dbReference type="WBParaSite" id="Minc3s08176g41981">
    <property type="protein sequence ID" value="Minc3s08176g41981"/>
    <property type="gene ID" value="Minc3s08176g41981"/>
</dbReference>
<dbReference type="Proteomes" id="UP000887563">
    <property type="component" value="Unplaced"/>
</dbReference>
<evidence type="ECO:0000313" key="2">
    <source>
        <dbReference type="WBParaSite" id="Minc3s08176g41981"/>
    </source>
</evidence>
<accession>A0A914NQ54</accession>
<evidence type="ECO:0000313" key="1">
    <source>
        <dbReference type="Proteomes" id="UP000887563"/>
    </source>
</evidence>
<organism evidence="1 2">
    <name type="scientific">Meloidogyne incognita</name>
    <name type="common">Southern root-knot nematode worm</name>
    <name type="synonym">Oxyuris incognita</name>
    <dbReference type="NCBI Taxonomy" id="6306"/>
    <lineage>
        <taxon>Eukaryota</taxon>
        <taxon>Metazoa</taxon>
        <taxon>Ecdysozoa</taxon>
        <taxon>Nematoda</taxon>
        <taxon>Chromadorea</taxon>
        <taxon>Rhabditida</taxon>
        <taxon>Tylenchina</taxon>
        <taxon>Tylenchomorpha</taxon>
        <taxon>Tylenchoidea</taxon>
        <taxon>Meloidogynidae</taxon>
        <taxon>Meloidogyninae</taxon>
        <taxon>Meloidogyne</taxon>
        <taxon>Meloidogyne incognita group</taxon>
    </lineage>
</organism>
<sequence length="52" mass="5836">MTEPVPLSSKLGRTKMDFADDELARLPSRMSMDLIAELKYRREAAEFCSGNG</sequence>
<reference evidence="2" key="1">
    <citation type="submission" date="2022-11" db="UniProtKB">
        <authorList>
            <consortium name="WormBaseParasite"/>
        </authorList>
    </citation>
    <scope>IDENTIFICATION</scope>
</reference>
<keyword evidence="1" id="KW-1185">Reference proteome</keyword>
<proteinExistence type="predicted"/>
<name>A0A914NQ54_MELIC</name>